<dbReference type="Proteomes" id="UP001172681">
    <property type="component" value="Unassembled WGS sequence"/>
</dbReference>
<evidence type="ECO:0000313" key="6">
    <source>
        <dbReference type="EMBL" id="KAJ9644294.1"/>
    </source>
</evidence>
<evidence type="ECO:0000256" key="3">
    <source>
        <dbReference type="ARBA" id="ARBA00023242"/>
    </source>
</evidence>
<feature type="domain" description="Xylanolytic transcriptional activator regulatory" evidence="5">
    <location>
        <begin position="336"/>
        <end position="410"/>
    </location>
</feature>
<evidence type="ECO:0000256" key="4">
    <source>
        <dbReference type="SAM" id="MobiDB-lite"/>
    </source>
</evidence>
<dbReference type="SMART" id="SM00906">
    <property type="entry name" value="Fungal_trans"/>
    <property type="match status" value="1"/>
</dbReference>
<dbReference type="GO" id="GO:0008270">
    <property type="term" value="F:zinc ion binding"/>
    <property type="evidence" value="ECO:0007669"/>
    <property type="project" value="InterPro"/>
</dbReference>
<evidence type="ECO:0000256" key="2">
    <source>
        <dbReference type="ARBA" id="ARBA00023163"/>
    </source>
</evidence>
<dbReference type="InterPro" id="IPR051127">
    <property type="entry name" value="Fungal_SecMet_Regulators"/>
</dbReference>
<dbReference type="GO" id="GO:0006351">
    <property type="term" value="P:DNA-templated transcription"/>
    <property type="evidence" value="ECO:0007669"/>
    <property type="project" value="InterPro"/>
</dbReference>
<feature type="region of interest" description="Disordered" evidence="4">
    <location>
        <begin position="136"/>
        <end position="164"/>
    </location>
</feature>
<dbReference type="InterPro" id="IPR007219">
    <property type="entry name" value="XnlR_reg_dom"/>
</dbReference>
<protein>
    <recommendedName>
        <fullName evidence="5">Xylanolytic transcriptional activator regulatory domain-containing protein</fullName>
    </recommendedName>
</protein>
<keyword evidence="7" id="KW-1185">Reference proteome</keyword>
<reference evidence="6" key="1">
    <citation type="submission" date="2022-10" db="EMBL/GenBank/DDBJ databases">
        <title>Culturing micro-colonial fungi from biological soil crusts in the Mojave desert and describing Neophaeococcomyces mojavensis, and introducing the new genera and species Taxawa tesnikishii.</title>
        <authorList>
            <person name="Kurbessoian T."/>
            <person name="Stajich J.E."/>
        </authorList>
    </citation>
    <scope>NUCLEOTIDE SEQUENCE</scope>
    <source>
        <strain evidence="6">TK_35</strain>
    </source>
</reference>
<dbReference type="PANTHER" id="PTHR47424">
    <property type="entry name" value="REGULATORY PROTEIN GAL4"/>
    <property type="match status" value="1"/>
</dbReference>
<dbReference type="EMBL" id="JAPDRN010000006">
    <property type="protein sequence ID" value="KAJ9644294.1"/>
    <property type="molecule type" value="Genomic_DNA"/>
</dbReference>
<organism evidence="6 7">
    <name type="scientific">Knufia peltigerae</name>
    <dbReference type="NCBI Taxonomy" id="1002370"/>
    <lineage>
        <taxon>Eukaryota</taxon>
        <taxon>Fungi</taxon>
        <taxon>Dikarya</taxon>
        <taxon>Ascomycota</taxon>
        <taxon>Pezizomycotina</taxon>
        <taxon>Eurotiomycetes</taxon>
        <taxon>Chaetothyriomycetidae</taxon>
        <taxon>Chaetothyriales</taxon>
        <taxon>Trichomeriaceae</taxon>
        <taxon>Knufia</taxon>
    </lineage>
</organism>
<dbReference type="Pfam" id="PF04082">
    <property type="entry name" value="Fungal_trans"/>
    <property type="match status" value="1"/>
</dbReference>
<accession>A0AA39D196</accession>
<keyword evidence="3" id="KW-0539">Nucleus</keyword>
<keyword evidence="1" id="KW-0805">Transcription regulation</keyword>
<evidence type="ECO:0000313" key="7">
    <source>
        <dbReference type="Proteomes" id="UP001172681"/>
    </source>
</evidence>
<comment type="caution">
    <text evidence="6">The sequence shown here is derived from an EMBL/GenBank/DDBJ whole genome shotgun (WGS) entry which is preliminary data.</text>
</comment>
<dbReference type="CDD" id="cd12148">
    <property type="entry name" value="fungal_TF_MHR"/>
    <property type="match status" value="1"/>
</dbReference>
<gene>
    <name evidence="6" type="ORF">H2204_001645</name>
</gene>
<evidence type="ECO:0000256" key="1">
    <source>
        <dbReference type="ARBA" id="ARBA00023015"/>
    </source>
</evidence>
<dbReference type="PANTHER" id="PTHR47424:SF6">
    <property type="entry name" value="PROLINE UTILIZATION TRANS-ACTIVATOR"/>
    <property type="match status" value="1"/>
</dbReference>
<dbReference type="AlphaFoldDB" id="A0AA39D196"/>
<sequence>MTCVTSKEKISRPYYQTSKEQFQLMHTIVQHFLPGVSVEKNDLREAVSCLSKEKAHAADQEEVSNPRHANLMMGHGTSEIETGHSTDEADDQRREDGTLLCDTADFMVPRQQQSHEDALNTDAFDAENEPSTILWENGTSPWLDKSLDPSISGGPDSRSTSSPCSSLIKENCVFSDEMHVPRFHSGSSMSTFYSKITSSALASIRDGIFQRLPPMEEFLFDGVPKSLVSPVNLPARAIVSQAATAFFAEINNIIYVLSYERFQIDLEKVYSFRPATTNAKLAIIHLMVSLIDPDADLFSFATRFGNASIEEGTLESVQALMIMTLCHLLRSQRNLAWVVLGSAVRIAQSLGLHLPESCWEEESKFQTENRKRIWWSLYELDTVLSVQLGRPLAMGDPCWPASEVGELDFDHNPFTPPGAARAASRLSILLCEVAQNFYLRPPDQVDVGAIADNFIDRLQLWWDELPLYLRPECPAAPSHTRVITYLSLRYQYIIMLVCRPFLLQAAADRQVSDAGVLRRARLCESANDKCIFLLKQLARERLVSNINYFDGFHILSNALVLFLRALKEPGPHMRKEVEEYLPLIQLTSHLRFGKYGRESFHALSNELKRICALPMYAPDPQRECIATDENLNTRLQDHPPEPFSIPPQQQNRFMNFWDLTDSAWFDSTPGFDLNSL</sequence>
<evidence type="ECO:0000259" key="5">
    <source>
        <dbReference type="SMART" id="SM00906"/>
    </source>
</evidence>
<dbReference type="GO" id="GO:0003677">
    <property type="term" value="F:DNA binding"/>
    <property type="evidence" value="ECO:0007669"/>
    <property type="project" value="InterPro"/>
</dbReference>
<proteinExistence type="predicted"/>
<name>A0AA39D196_9EURO</name>
<keyword evidence="2" id="KW-0804">Transcription</keyword>